<dbReference type="WBParaSite" id="ALUE_0000792101-mRNA-1">
    <property type="protein sequence ID" value="ALUE_0000792101-mRNA-1"/>
    <property type="gene ID" value="ALUE_0000792101"/>
</dbReference>
<accession>A0A9J2PE19</accession>
<name>A0A9J2PE19_ASCLU</name>
<dbReference type="InterPro" id="IPR005069">
    <property type="entry name" value="Nucl-diP-sugar_transferase"/>
</dbReference>
<evidence type="ECO:0000259" key="1">
    <source>
        <dbReference type="Pfam" id="PF03407"/>
    </source>
</evidence>
<protein>
    <submittedName>
        <fullName evidence="3">Nucleotide-diphospho-sugar transferase domain-containing protein</fullName>
    </submittedName>
</protein>
<dbReference type="PANTHER" id="PTHR31967">
    <property type="entry name" value="GROUNDHOG (HEDGEHOG-LIKE FAMILY)-RELATED"/>
    <property type="match status" value="1"/>
</dbReference>
<dbReference type="Proteomes" id="UP000036681">
    <property type="component" value="Unplaced"/>
</dbReference>
<evidence type="ECO:0000313" key="3">
    <source>
        <dbReference type="WBParaSite" id="ALUE_0000792101-mRNA-1"/>
    </source>
</evidence>
<dbReference type="Pfam" id="PF03407">
    <property type="entry name" value="Nucleotid_trans"/>
    <property type="match status" value="1"/>
</dbReference>
<dbReference type="PANTHER" id="PTHR31967:SF4">
    <property type="entry name" value="NUCLEOTIDE-DIPHOSPHO-SUGAR TRANSFERASE DOMAIN-CONTAINING PROTEIN"/>
    <property type="match status" value="1"/>
</dbReference>
<dbReference type="AlphaFoldDB" id="A0A9J2PE19"/>
<organism evidence="2 3">
    <name type="scientific">Ascaris lumbricoides</name>
    <name type="common">Giant roundworm</name>
    <dbReference type="NCBI Taxonomy" id="6252"/>
    <lineage>
        <taxon>Eukaryota</taxon>
        <taxon>Metazoa</taxon>
        <taxon>Ecdysozoa</taxon>
        <taxon>Nematoda</taxon>
        <taxon>Chromadorea</taxon>
        <taxon>Rhabditida</taxon>
        <taxon>Spirurina</taxon>
        <taxon>Ascaridomorpha</taxon>
        <taxon>Ascaridoidea</taxon>
        <taxon>Ascarididae</taxon>
        <taxon>Ascaris</taxon>
    </lineage>
</organism>
<reference evidence="3" key="1">
    <citation type="submission" date="2023-03" db="UniProtKB">
        <authorList>
            <consortium name="WormBaseParasite"/>
        </authorList>
    </citation>
    <scope>IDENTIFICATION</scope>
</reference>
<proteinExistence type="predicted"/>
<evidence type="ECO:0000313" key="2">
    <source>
        <dbReference type="Proteomes" id="UP000036681"/>
    </source>
</evidence>
<keyword evidence="2" id="KW-1185">Reference proteome</keyword>
<sequence>MKDPFGVVMLNSHALDITLNWLCNTEHMGDVHDRTLFFTLDELAQRGLIEFYPTLHIFRWNTPCLKATFKPADATYMSFFLLRTNLMRALLRMERTFWMLQADTMWRGDLYNAHNWTSINANVVLDQQGYEGSSESRKRQMNGANFLVKYSPQTKKLFDELYRYQSRFHVTDPDAIKIMCSEKDRYQCDFIDHSIISGWEWIYGNQKHAPLLIQMDGETNGGKVETLRKYNMWFLHDNGRCDKSAVFNVDRLMLNGEIPRLFSSSKLKQKLLLATGEFLGDLPIFGYYYRIYGGLVSLYLQFF</sequence>
<feature type="domain" description="Nucleotide-diphospho-sugar transferase" evidence="1">
    <location>
        <begin position="31"/>
        <end position="226"/>
    </location>
</feature>